<keyword evidence="1" id="KW-0472">Membrane</keyword>
<keyword evidence="1" id="KW-1133">Transmembrane helix</keyword>
<protein>
    <submittedName>
        <fullName evidence="2">Uncharacterized protein</fullName>
    </submittedName>
</protein>
<feature type="transmembrane region" description="Helical" evidence="1">
    <location>
        <begin position="7"/>
        <end position="29"/>
    </location>
</feature>
<evidence type="ECO:0000313" key="2">
    <source>
        <dbReference type="EMBL" id="AYV75582.1"/>
    </source>
</evidence>
<keyword evidence="1" id="KW-0812">Transmembrane</keyword>
<proteinExistence type="predicted"/>
<name>A0A3G4ZL61_9VIRU</name>
<accession>A0A3G4ZL61</accession>
<gene>
    <name evidence="2" type="ORF">Terrestrivirus2_90</name>
</gene>
<dbReference type="EMBL" id="MK071980">
    <property type="protein sequence ID" value="AYV75582.1"/>
    <property type="molecule type" value="Genomic_DNA"/>
</dbReference>
<evidence type="ECO:0000256" key="1">
    <source>
        <dbReference type="SAM" id="Phobius"/>
    </source>
</evidence>
<reference evidence="2" key="1">
    <citation type="submission" date="2018-10" db="EMBL/GenBank/DDBJ databases">
        <title>Hidden diversity of soil giant viruses.</title>
        <authorList>
            <person name="Schulz F."/>
            <person name="Alteio L."/>
            <person name="Goudeau D."/>
            <person name="Ryan E.M."/>
            <person name="Malmstrom R.R."/>
            <person name="Blanchard J."/>
            <person name="Woyke T."/>
        </authorList>
    </citation>
    <scope>NUCLEOTIDE SEQUENCE</scope>
    <source>
        <strain evidence="2">TEV1</strain>
    </source>
</reference>
<sequence>MQANTNNYIHVIVYIVIALIVIFVLYKLYQAVYSEHFGNENMPCSLKRPRRNYTAYGDNNDQLLLSPQAMYDMGAEEQPCDDNNGIVSDYFDRFPVEKPARFDRNSSESLEEAGSVNAYGYGGTYLGLEDVDNNQDYDKTRRVRMPGKANGCSLKYPIREYMVDSDGTPVSPSITGDNLIYKMPTENELYNSCDGSPLAWNDCVEQAGPQQEWRSDNFYPKRAIEHPERINKKLFPLHAPLSQGPRGMYEDQMIENMDNVSQETISRITNQLFSTGLPATMNANGTNTNMNSDNNAPLPLPCGSAGGATTEFGSMPISEMETNPMGQGGSTMIVPTPIMAEVSAESNNEIPPSMMAEARMKMRRNRSRGRGNGNCQISEKLIITKTC</sequence>
<organism evidence="2">
    <name type="scientific">Terrestrivirus sp</name>
    <dbReference type="NCBI Taxonomy" id="2487775"/>
    <lineage>
        <taxon>Viruses</taxon>
        <taxon>Varidnaviria</taxon>
        <taxon>Bamfordvirae</taxon>
        <taxon>Nucleocytoviricota</taxon>
        <taxon>Megaviricetes</taxon>
        <taxon>Imitervirales</taxon>
        <taxon>Mimiviridae</taxon>
        <taxon>Klosneuvirinae</taxon>
    </lineage>
</organism>